<evidence type="ECO:0000313" key="2">
    <source>
        <dbReference type="Proteomes" id="UP000287605"/>
    </source>
</evidence>
<dbReference type="InterPro" id="IPR032719">
    <property type="entry name" value="WbsX"/>
</dbReference>
<dbReference type="Pfam" id="PF14307">
    <property type="entry name" value="Glyco_tran_WbsX"/>
    <property type="match status" value="1"/>
</dbReference>
<protein>
    <submittedName>
        <fullName evidence="1">Glycosyl transferase</fullName>
    </submittedName>
</protein>
<organism evidence="1 2">
    <name type="scientific">Vagococcus elongatus</name>
    <dbReference type="NCBI Taxonomy" id="180344"/>
    <lineage>
        <taxon>Bacteria</taxon>
        <taxon>Bacillati</taxon>
        <taxon>Bacillota</taxon>
        <taxon>Bacilli</taxon>
        <taxon>Lactobacillales</taxon>
        <taxon>Enterococcaceae</taxon>
        <taxon>Vagococcus</taxon>
    </lineage>
</organism>
<dbReference type="EMBL" id="NGKA01000003">
    <property type="protein sequence ID" value="RSU14258.1"/>
    <property type="molecule type" value="Genomic_DNA"/>
</dbReference>
<sequence length="378" mass="45298">MKVIAFYLPQFHPTELNNKYWGEGFTEWVNVKRAKPLFNNHRQPRIPLEQNYYDLLDISTLEWQADIAQKYGIYGFCFYHYWFNGTLQLEKPAELLLNNKSIDINYCFSWANEPWTQAWVSKSDSIIMPQKYGGKKDWKLHFEYLLSFFKDERYIKNNGKPLLIIYRPEQIDCLNEMLDFFVELALANGFPGIEFAYQHIDFDKMKVKDDSRFSYNIEYEPLYSLDRFIEQSNMKFIFNVMKKVDDVLFKFFNKKFSTLYLKKVRTYDYDTIWEKSFQNENITSKNIAGAFVDWDNTPRRGSKGVAYIGANPTKFKKYFERKVNQVKKDYSNDMLFIFSWNEWAEGGYLEPDTEFGFQYLEAIKETLDKAGENPYERD</sequence>
<keyword evidence="2" id="KW-1185">Reference proteome</keyword>
<keyword evidence="1" id="KW-0808">Transferase</keyword>
<dbReference type="PANTHER" id="PTHR41244:SF1">
    <property type="entry name" value="GLYCOSYLTRANSFERASE"/>
    <property type="match status" value="1"/>
</dbReference>
<comment type="caution">
    <text evidence="1">The sequence shown here is derived from an EMBL/GenBank/DDBJ whole genome shotgun (WGS) entry which is preliminary data.</text>
</comment>
<dbReference type="OrthoDB" id="9816424at2"/>
<proteinExistence type="predicted"/>
<gene>
    <name evidence="1" type="ORF">CBF29_02850</name>
</gene>
<name>A0A430B1S3_9ENTE</name>
<accession>A0A430B1S3</accession>
<dbReference type="Proteomes" id="UP000287605">
    <property type="component" value="Unassembled WGS sequence"/>
</dbReference>
<dbReference type="GO" id="GO:0016740">
    <property type="term" value="F:transferase activity"/>
    <property type="evidence" value="ECO:0007669"/>
    <property type="project" value="UniProtKB-KW"/>
</dbReference>
<dbReference type="CDD" id="cd11579">
    <property type="entry name" value="Glyco_tran_WbsX"/>
    <property type="match status" value="1"/>
</dbReference>
<dbReference type="PANTHER" id="PTHR41244">
    <property type="entry name" value="RHAMNAN SYNTHESIS F"/>
    <property type="match status" value="1"/>
</dbReference>
<evidence type="ECO:0000313" key="1">
    <source>
        <dbReference type="EMBL" id="RSU14258.1"/>
    </source>
</evidence>
<dbReference type="Gene3D" id="3.20.20.80">
    <property type="entry name" value="Glycosidases"/>
    <property type="match status" value="1"/>
</dbReference>
<dbReference type="AlphaFoldDB" id="A0A430B1S3"/>
<dbReference type="RefSeq" id="WP_126807111.1">
    <property type="nucleotide sequence ID" value="NZ_NGKA01000003.1"/>
</dbReference>
<reference evidence="1 2" key="1">
    <citation type="submission" date="2017-05" db="EMBL/GenBank/DDBJ databases">
        <title>Vagococcus spp. assemblies.</title>
        <authorList>
            <person name="Gulvik C.A."/>
        </authorList>
    </citation>
    <scope>NUCLEOTIDE SEQUENCE [LARGE SCALE GENOMIC DNA]</scope>
    <source>
        <strain evidence="1 2">CCUG 51432</strain>
    </source>
</reference>